<dbReference type="Pfam" id="PF05982">
    <property type="entry name" value="Sbt_1"/>
    <property type="match status" value="1"/>
</dbReference>
<organism evidence="2 3">
    <name type="scientific">Rheinheimera tilapiae</name>
    <dbReference type="NCBI Taxonomy" id="875043"/>
    <lineage>
        <taxon>Bacteria</taxon>
        <taxon>Pseudomonadati</taxon>
        <taxon>Pseudomonadota</taxon>
        <taxon>Gammaproteobacteria</taxon>
        <taxon>Chromatiales</taxon>
        <taxon>Chromatiaceae</taxon>
        <taxon>Rheinheimera</taxon>
    </lineage>
</organism>
<feature type="transmembrane region" description="Helical" evidence="1">
    <location>
        <begin position="124"/>
        <end position="142"/>
    </location>
</feature>
<keyword evidence="1" id="KW-0472">Membrane</keyword>
<evidence type="ECO:0000256" key="1">
    <source>
        <dbReference type="SAM" id="Phobius"/>
    </source>
</evidence>
<keyword evidence="1" id="KW-0812">Transmembrane</keyword>
<reference evidence="2 3" key="1">
    <citation type="submission" date="2024-09" db="EMBL/GenBank/DDBJ databases">
        <authorList>
            <person name="Sun Q."/>
            <person name="Mori K."/>
        </authorList>
    </citation>
    <scope>NUCLEOTIDE SEQUENCE [LARGE SCALE GENOMIC DNA]</scope>
    <source>
        <strain evidence="2 3">KCTC 23315</strain>
    </source>
</reference>
<feature type="transmembrane region" description="Helical" evidence="1">
    <location>
        <begin position="281"/>
        <end position="302"/>
    </location>
</feature>
<protein>
    <submittedName>
        <fullName evidence="2">Sodium-dependent bicarbonate transport family permease</fullName>
    </submittedName>
</protein>
<name>A0ABV6BE97_9GAMM</name>
<dbReference type="PANTHER" id="PTHR40400:SF1">
    <property type="entry name" value="SLR1512 PROTEIN"/>
    <property type="match status" value="1"/>
</dbReference>
<keyword evidence="3" id="KW-1185">Reference proteome</keyword>
<dbReference type="InterPro" id="IPR010293">
    <property type="entry name" value="Sbt_1"/>
</dbReference>
<gene>
    <name evidence="2" type="ORF">ACFFJP_10405</name>
</gene>
<dbReference type="Proteomes" id="UP001589813">
    <property type="component" value="Unassembled WGS sequence"/>
</dbReference>
<feature type="transmembrane region" description="Helical" evidence="1">
    <location>
        <begin position="250"/>
        <end position="274"/>
    </location>
</feature>
<feature type="transmembrane region" description="Helical" evidence="1">
    <location>
        <begin position="57"/>
        <end position="79"/>
    </location>
</feature>
<proteinExistence type="predicted"/>
<feature type="transmembrane region" description="Helical" evidence="1">
    <location>
        <begin position="91"/>
        <end position="112"/>
    </location>
</feature>
<feature type="transmembrane region" description="Helical" evidence="1">
    <location>
        <begin position="30"/>
        <end position="51"/>
    </location>
</feature>
<dbReference type="PANTHER" id="PTHR40400">
    <property type="entry name" value="SLR1512 PROTEIN"/>
    <property type="match status" value="1"/>
</dbReference>
<comment type="caution">
    <text evidence="2">The sequence shown here is derived from an EMBL/GenBank/DDBJ whole genome shotgun (WGS) entry which is preliminary data.</text>
</comment>
<keyword evidence="1" id="KW-1133">Transmembrane helix</keyword>
<feature type="transmembrane region" description="Helical" evidence="1">
    <location>
        <begin position="220"/>
        <end position="244"/>
    </location>
</feature>
<feature type="transmembrane region" description="Helical" evidence="1">
    <location>
        <begin position="163"/>
        <end position="182"/>
    </location>
</feature>
<accession>A0ABV6BE97</accession>
<evidence type="ECO:0000313" key="2">
    <source>
        <dbReference type="EMBL" id="MFC0048699.1"/>
    </source>
</evidence>
<feature type="transmembrane region" description="Helical" evidence="1">
    <location>
        <begin position="6"/>
        <end position="23"/>
    </location>
</feature>
<dbReference type="EMBL" id="JBHLXP010000001">
    <property type="protein sequence ID" value="MFC0048699.1"/>
    <property type="molecule type" value="Genomic_DNA"/>
</dbReference>
<feature type="transmembrane region" description="Helical" evidence="1">
    <location>
        <begin position="188"/>
        <end position="208"/>
    </location>
</feature>
<evidence type="ECO:0000313" key="3">
    <source>
        <dbReference type="Proteomes" id="UP001589813"/>
    </source>
</evidence>
<sequence length="311" mass="32752">MMPDIVIAFFAFGLVAGLLKSDLKVPHSIYETLSILLMLVLGLKGGLALHGQVTGQLLLGLLPVALLGFILPLLCYPILRHLVKLRTDDAVSIAAHYGSVSAGTFALVLAMVERSGLPVAAQTTLFLVLLELPAIIIMLWLHRRLTGEGSAGGIWRESLTSRGVLLLGGGVLIGYCYGPVGLEPIAPALLGGFKTMLALFLLEMGLCTAKACVPLPLAQWRLLMFAALMPFLLAWSGIGTALLLDLPQGSAVILAGLTASASYIAAPAAIRAAIPSANIGLAMLAALGITFPVNVLIGLPVYQHWVSWFYP</sequence>
<dbReference type="RefSeq" id="WP_377243123.1">
    <property type="nucleotide sequence ID" value="NZ_JBHLXP010000001.1"/>
</dbReference>